<evidence type="ECO:0000256" key="14">
    <source>
        <dbReference type="PROSITE-ProRule" id="PRU00560"/>
    </source>
</evidence>
<evidence type="ECO:0000256" key="5">
    <source>
        <dbReference type="ARBA" id="ARBA00022806"/>
    </source>
</evidence>
<keyword evidence="8 13" id="KW-0238">DNA-binding</keyword>
<comment type="function">
    <text evidence="13">The heterodimer acts as both an ATP-dependent DNA helicase and an ATP-dependent, dual-direction single-stranded exonuclease. Recognizes the chi site generating a DNA molecule suitable for the initiation of homologous recombination. The AddA nuclease domain is required for chi fragment generation; this subunit has the helicase and 3' -&gt; 5' nuclease activities.</text>
</comment>
<dbReference type="InterPro" id="IPR011604">
    <property type="entry name" value="PDDEXK-like_dom_sf"/>
</dbReference>
<comment type="similarity">
    <text evidence="13">Belongs to the helicase family. AddA subfamily.</text>
</comment>
<evidence type="ECO:0000259" key="15">
    <source>
        <dbReference type="PROSITE" id="PS51198"/>
    </source>
</evidence>
<dbReference type="SUPFAM" id="SSF52540">
    <property type="entry name" value="P-loop containing nucleoside triphosphate hydrolases"/>
    <property type="match status" value="1"/>
</dbReference>
<keyword evidence="18" id="KW-1185">Reference proteome</keyword>
<comment type="catalytic activity">
    <reaction evidence="11 13">
        <text>Couples ATP hydrolysis with the unwinding of duplex DNA by translocating in the 3'-5' direction.</text>
        <dbReference type="EC" id="5.6.2.4"/>
    </reaction>
</comment>
<dbReference type="GO" id="GO:0005524">
    <property type="term" value="F:ATP binding"/>
    <property type="evidence" value="ECO:0007669"/>
    <property type="project" value="UniProtKB-UniRule"/>
</dbReference>
<dbReference type="PROSITE" id="PS51198">
    <property type="entry name" value="UVRD_HELICASE_ATP_BIND"/>
    <property type="match status" value="1"/>
</dbReference>
<dbReference type="PANTHER" id="PTHR11070:SF48">
    <property type="entry name" value="ATP-DEPENDENT HELICASE_NUCLEASE SUBUNIT A"/>
    <property type="match status" value="1"/>
</dbReference>
<dbReference type="InterPro" id="IPR038726">
    <property type="entry name" value="PDDEXK_AddAB-type"/>
</dbReference>
<evidence type="ECO:0000256" key="4">
    <source>
        <dbReference type="ARBA" id="ARBA00022801"/>
    </source>
</evidence>
<dbReference type="GO" id="GO:0005829">
    <property type="term" value="C:cytosol"/>
    <property type="evidence" value="ECO:0007669"/>
    <property type="project" value="TreeGrafter"/>
</dbReference>
<organism evidence="17 18">
    <name type="scientific">Ligilactobacillus agilis DSM 20509</name>
    <dbReference type="NCBI Taxonomy" id="1423718"/>
    <lineage>
        <taxon>Bacteria</taxon>
        <taxon>Bacillati</taxon>
        <taxon>Bacillota</taxon>
        <taxon>Bacilli</taxon>
        <taxon>Lactobacillales</taxon>
        <taxon>Lactobacillaceae</taxon>
        <taxon>Ligilactobacillus</taxon>
    </lineage>
</organism>
<comment type="subunit">
    <text evidence="13">Heterodimer of AddA and AddB/RexB.</text>
</comment>
<evidence type="ECO:0000256" key="3">
    <source>
        <dbReference type="ARBA" id="ARBA00022763"/>
    </source>
</evidence>
<evidence type="ECO:0000256" key="12">
    <source>
        <dbReference type="ARBA" id="ARBA00048988"/>
    </source>
</evidence>
<keyword evidence="2 13" id="KW-0547">Nucleotide-binding</keyword>
<dbReference type="InterPro" id="IPR014152">
    <property type="entry name" value="AddA"/>
</dbReference>
<evidence type="ECO:0000256" key="7">
    <source>
        <dbReference type="ARBA" id="ARBA00022840"/>
    </source>
</evidence>
<keyword evidence="5 13" id="KW-0347">Helicase</keyword>
<dbReference type="PATRIC" id="fig|1423718.3.peg.1191"/>
<comment type="catalytic activity">
    <reaction evidence="12 13">
        <text>ATP + H2O = ADP + phosphate + H(+)</text>
        <dbReference type="Rhea" id="RHEA:13065"/>
        <dbReference type="ChEBI" id="CHEBI:15377"/>
        <dbReference type="ChEBI" id="CHEBI:15378"/>
        <dbReference type="ChEBI" id="CHEBI:30616"/>
        <dbReference type="ChEBI" id="CHEBI:43474"/>
        <dbReference type="ChEBI" id="CHEBI:456216"/>
        <dbReference type="EC" id="5.6.2.4"/>
    </reaction>
</comment>
<evidence type="ECO:0000256" key="2">
    <source>
        <dbReference type="ARBA" id="ARBA00022741"/>
    </source>
</evidence>
<dbReference type="RefSeq" id="WP_056977735.1">
    <property type="nucleotide sequence ID" value="NZ_AYYP01000072.1"/>
</dbReference>
<evidence type="ECO:0000256" key="9">
    <source>
        <dbReference type="ARBA" id="ARBA00023204"/>
    </source>
</evidence>
<dbReference type="PANTHER" id="PTHR11070">
    <property type="entry name" value="UVRD / RECB / PCRA DNA HELICASE FAMILY MEMBER"/>
    <property type="match status" value="1"/>
</dbReference>
<accession>A0A0R2A753</accession>
<keyword evidence="1 13" id="KW-0540">Nuclease</keyword>
<dbReference type="Gene3D" id="3.90.320.10">
    <property type="match status" value="1"/>
</dbReference>
<dbReference type="GO" id="GO:0043138">
    <property type="term" value="F:3'-5' DNA helicase activity"/>
    <property type="evidence" value="ECO:0007669"/>
    <property type="project" value="UniProtKB-UniRule"/>
</dbReference>
<protein>
    <recommendedName>
        <fullName evidence="13">ATP-dependent helicase/nuclease subunit A</fullName>
        <ecNumber evidence="13">3.1.-.-</ecNumber>
        <ecNumber evidence="13">5.6.2.4</ecNumber>
    </recommendedName>
    <alternativeName>
        <fullName evidence="13">ATP-dependent helicase/nuclease AddA</fullName>
    </alternativeName>
    <alternativeName>
        <fullName evidence="13">DNA 3'-5' helicase AddA</fullName>
    </alternativeName>
</protein>
<dbReference type="Pfam" id="PF12705">
    <property type="entry name" value="PDDEXK_1"/>
    <property type="match status" value="1"/>
</dbReference>
<reference evidence="17 18" key="1">
    <citation type="journal article" date="2015" name="Genome Announc.">
        <title>Expanding the biotechnology potential of lactobacilli through comparative genomics of 213 strains and associated genera.</title>
        <authorList>
            <person name="Sun Z."/>
            <person name="Harris H.M."/>
            <person name="McCann A."/>
            <person name="Guo C."/>
            <person name="Argimon S."/>
            <person name="Zhang W."/>
            <person name="Yang X."/>
            <person name="Jeffery I.B."/>
            <person name="Cooney J.C."/>
            <person name="Kagawa T.F."/>
            <person name="Liu W."/>
            <person name="Song Y."/>
            <person name="Salvetti E."/>
            <person name="Wrobel A."/>
            <person name="Rasinkangas P."/>
            <person name="Parkhill J."/>
            <person name="Rea M.C."/>
            <person name="O'Sullivan O."/>
            <person name="Ritari J."/>
            <person name="Douillard F.P."/>
            <person name="Paul Ross R."/>
            <person name="Yang R."/>
            <person name="Briner A.E."/>
            <person name="Felis G.E."/>
            <person name="de Vos W.M."/>
            <person name="Barrangou R."/>
            <person name="Klaenhammer T.R."/>
            <person name="Caufield P.W."/>
            <person name="Cui Y."/>
            <person name="Zhang H."/>
            <person name="O'Toole P.W."/>
        </authorList>
    </citation>
    <scope>NUCLEOTIDE SEQUENCE [LARGE SCALE GENOMIC DNA]</scope>
    <source>
        <strain evidence="17 18">DSM 20509</strain>
    </source>
</reference>
<dbReference type="GO" id="GO:0016887">
    <property type="term" value="F:ATP hydrolysis activity"/>
    <property type="evidence" value="ECO:0007669"/>
    <property type="project" value="RHEA"/>
</dbReference>
<dbReference type="Gene3D" id="3.40.50.300">
    <property type="entry name" value="P-loop containing nucleotide triphosphate hydrolases"/>
    <property type="match status" value="4"/>
</dbReference>
<feature type="binding site" evidence="14">
    <location>
        <begin position="28"/>
        <end position="35"/>
    </location>
    <ligand>
        <name>ATP</name>
        <dbReference type="ChEBI" id="CHEBI:30616"/>
    </ligand>
</feature>
<name>A0A0R2A753_9LACO</name>
<sequence>MESKFEGYATKNQIQAVKSEAQNILVSASAGSGKTAVLVERILYQVIGHYLADDQADDESLLGEVANLLVVTFTNKAAKQMKDRLEKALRERLSQVQAASLPAHKKQRASQHILKQLRTLNLADISTMDAFCSRLLKRYYYALDLDPNFRILADQAESQMIKADVWERVREQAYAKMGQELAQKQPSAFFAVYQTFSNGKGDEALTDVVMSIDTYANASANPEAWLANLAKLYQFDAQADLTQSDLWQNYLALDLNKRLAKVSSEFTELLTELTAFLEAAKHFWQTDVYGLYYEGKGAAKEKKFSADLAKREQKFADLLAAYQATSQALTAYQAQLTTANYDQLRSGLDLNFSFKPILRQAGKTAGDFPESLAAKWNQVKAKKDELKTEVAKIKASYFIYSQADFKAILTKSQLIIGELARLTTEFRSEFAKEKTRRHLLDYSDMEHLALKLLTGSQPEQVRIQAGIKAHYQEVMVDEYQDTNELQEALLTAIAASPNSSYFMVGDVKQSIYRFRQADPSLFINKYQTYQAEAAADELIILPQNYRSAANVTGFTNLIFSQIMDASLGEIDYDQAAQLIAANQAYSKETSQVPTELLLYETKQDESASPVVSDFELDSKEQAQVNLIAHKIQELVGQQEFYNRDSGRTETLTYKDIAILASTHAQGTLIAEEFKRYGIPVEVSDTDNYFKTTEIQIMLSLLRIIDNPHQDIYLVATLRSPLYGFDENELAYLRIVTRGSDFYGTLVGFKQTYENAKDQLFRFKLDNDFAFEDQLAKKVNHFLTELEAFRKLSRSSELAPLIWTIYEQTGFLEYVSGMPGGPQRVANLHALYERASQYEEISYKGIFQFLRFIEQMQKNDQDLAELEVKADDNAVSFMTIHKSKGLEFPVVFVMDLGRSFNLGSVQRNNYILDDKLGLGLALVDEKQNEQADLPESLNVTSPTPVYELIKARQLKLALAEEMRKLYVALTRAEQRLYLVGHVKDAQDALGKWQLASQSDGKLLAEAQRLKGRTYLDWIGASLMRMPNLADRISFAGKREEQLDLPTPSPVLADFKEVNFKLEFWNEAELSQILVASDQPKVDQELSLNQWLAKQTAAASQAPASVKQVADFTYPYEALTQTTAYQAVTDIKRLFDDPDNSLMENIEITDVTATRLNYRQAEQGQASLNLYGQANFKQPEFMQTEVKVSPAAVGTATHLVFQELDLSQPVTLDAVAATIDKLVLAKLITTEVAALINQKAIGRFYESDLGQAVIANRASLERELPFSLLYPAGHLFEGVDQASADPILIHGIIDGCFETPDGQLVIFDYKTDAINDFQTPEKVVARYRGQLNLYSLALESIKHKKVTHRYLYLVASGQVVEI</sequence>
<dbReference type="NCBIfam" id="TIGR02785">
    <property type="entry name" value="addA_Gpos"/>
    <property type="match status" value="1"/>
</dbReference>
<dbReference type="Proteomes" id="UP000051008">
    <property type="component" value="Unassembled WGS sequence"/>
</dbReference>
<feature type="domain" description="UvrD-like helicase C-terminal" evidence="16">
    <location>
        <begin position="575"/>
        <end position="884"/>
    </location>
</feature>
<dbReference type="GO" id="GO:0008408">
    <property type="term" value="F:3'-5' exonuclease activity"/>
    <property type="evidence" value="ECO:0007669"/>
    <property type="project" value="UniProtKB-UniRule"/>
</dbReference>
<comment type="cofactor">
    <cofactor evidence="13">
        <name>Mg(2+)</name>
        <dbReference type="ChEBI" id="CHEBI:18420"/>
    </cofactor>
</comment>
<dbReference type="InterPro" id="IPR011335">
    <property type="entry name" value="Restrct_endonuc-II-like"/>
</dbReference>
<evidence type="ECO:0000256" key="8">
    <source>
        <dbReference type="ARBA" id="ARBA00023125"/>
    </source>
</evidence>
<dbReference type="EC" id="3.1.-.-" evidence="13"/>
<keyword evidence="4 13" id="KW-0378">Hydrolase</keyword>
<dbReference type="GO" id="GO:0003690">
    <property type="term" value="F:double-stranded DNA binding"/>
    <property type="evidence" value="ECO:0007669"/>
    <property type="project" value="UniProtKB-UniRule"/>
</dbReference>
<dbReference type="InterPro" id="IPR014017">
    <property type="entry name" value="DNA_helicase_UvrD-like_C"/>
</dbReference>
<dbReference type="EMBL" id="AYYP01000072">
    <property type="protein sequence ID" value="KRM62896.1"/>
    <property type="molecule type" value="Genomic_DNA"/>
</dbReference>
<dbReference type="GO" id="GO:0000724">
    <property type="term" value="P:double-strand break repair via homologous recombination"/>
    <property type="evidence" value="ECO:0007669"/>
    <property type="project" value="UniProtKB-UniRule"/>
</dbReference>
<dbReference type="SUPFAM" id="SSF52980">
    <property type="entry name" value="Restriction endonuclease-like"/>
    <property type="match status" value="1"/>
</dbReference>
<evidence type="ECO:0000313" key="18">
    <source>
        <dbReference type="Proteomes" id="UP000051008"/>
    </source>
</evidence>
<feature type="domain" description="UvrD-like helicase ATP-binding" evidence="15">
    <location>
        <begin position="7"/>
        <end position="548"/>
    </location>
</feature>
<evidence type="ECO:0000256" key="13">
    <source>
        <dbReference type="HAMAP-Rule" id="MF_01451"/>
    </source>
</evidence>
<dbReference type="InterPro" id="IPR027417">
    <property type="entry name" value="P-loop_NTPase"/>
</dbReference>
<evidence type="ECO:0000256" key="11">
    <source>
        <dbReference type="ARBA" id="ARBA00034617"/>
    </source>
</evidence>
<evidence type="ECO:0000256" key="10">
    <source>
        <dbReference type="ARBA" id="ARBA00023235"/>
    </source>
</evidence>
<dbReference type="Pfam" id="PF13361">
    <property type="entry name" value="UvrD_C"/>
    <property type="match status" value="1"/>
</dbReference>
<dbReference type="InterPro" id="IPR000212">
    <property type="entry name" value="DNA_helicase_UvrD/REP"/>
</dbReference>
<comment type="caution">
    <text evidence="17">The sequence shown here is derived from an EMBL/GenBank/DDBJ whole genome shotgun (WGS) entry which is preliminary data.</text>
</comment>
<keyword evidence="9 13" id="KW-0234">DNA repair</keyword>
<evidence type="ECO:0000259" key="16">
    <source>
        <dbReference type="PROSITE" id="PS51217"/>
    </source>
</evidence>
<dbReference type="EC" id="5.6.2.4" evidence="13"/>
<evidence type="ECO:0000256" key="1">
    <source>
        <dbReference type="ARBA" id="ARBA00022722"/>
    </source>
</evidence>
<evidence type="ECO:0000256" key="6">
    <source>
        <dbReference type="ARBA" id="ARBA00022839"/>
    </source>
</evidence>
<dbReference type="Pfam" id="PF00580">
    <property type="entry name" value="UvrD-helicase"/>
    <property type="match status" value="1"/>
</dbReference>
<dbReference type="InterPro" id="IPR014016">
    <property type="entry name" value="UvrD-like_ATP-bd"/>
</dbReference>
<proteinExistence type="inferred from homology"/>
<keyword evidence="7 13" id="KW-0067">ATP-binding</keyword>
<dbReference type="OrthoDB" id="9810135at2"/>
<dbReference type="GO" id="GO:0033202">
    <property type="term" value="C:DNA helicase complex"/>
    <property type="evidence" value="ECO:0007669"/>
    <property type="project" value="TreeGrafter"/>
</dbReference>
<keyword evidence="10 13" id="KW-0413">Isomerase</keyword>
<evidence type="ECO:0000313" key="17">
    <source>
        <dbReference type="EMBL" id="KRM62896.1"/>
    </source>
</evidence>
<gene>
    <name evidence="13" type="primary">addA</name>
    <name evidence="17" type="ORF">FC14_GL001133</name>
</gene>
<dbReference type="HAMAP" id="MF_01451">
    <property type="entry name" value="AddA"/>
    <property type="match status" value="1"/>
</dbReference>
<keyword evidence="6 13" id="KW-0269">Exonuclease</keyword>
<keyword evidence="3 13" id="KW-0227">DNA damage</keyword>
<dbReference type="PROSITE" id="PS51217">
    <property type="entry name" value="UVRD_HELICASE_CTER"/>
    <property type="match status" value="1"/>
</dbReference>